<evidence type="ECO:0000256" key="11">
    <source>
        <dbReference type="ARBA" id="ARBA00023136"/>
    </source>
</evidence>
<dbReference type="Pfam" id="PF00362">
    <property type="entry name" value="Integrin_beta"/>
    <property type="match status" value="1"/>
</dbReference>
<dbReference type="Gene3D" id="2.60.40.1510">
    <property type="entry name" value="ntegrin, alpha v. Chain A, domain 3"/>
    <property type="match status" value="1"/>
</dbReference>
<keyword evidence="12" id="KW-1015">Disulfide bond</keyword>
<comment type="similarity">
    <text evidence="2 14">Belongs to the integrin beta chain family.</text>
</comment>
<dbReference type="Gene3D" id="3.30.1680.10">
    <property type="entry name" value="ligand-binding face of the semaphorins, domain 2"/>
    <property type="match status" value="1"/>
</dbReference>
<evidence type="ECO:0000256" key="4">
    <source>
        <dbReference type="ARBA" id="ARBA00022536"/>
    </source>
</evidence>
<evidence type="ECO:0000256" key="6">
    <source>
        <dbReference type="ARBA" id="ARBA00022729"/>
    </source>
</evidence>
<keyword evidence="17" id="KW-1185">Reference proteome</keyword>
<evidence type="ECO:0000313" key="18">
    <source>
        <dbReference type="RefSeq" id="XP_015600658.1"/>
    </source>
</evidence>
<keyword evidence="7" id="KW-0677">Repeat</keyword>
<evidence type="ECO:0000256" key="13">
    <source>
        <dbReference type="ARBA" id="ARBA00023180"/>
    </source>
</evidence>
<dbReference type="GO" id="GO:0008305">
    <property type="term" value="C:integrin complex"/>
    <property type="evidence" value="ECO:0007669"/>
    <property type="project" value="TreeGrafter"/>
</dbReference>
<dbReference type="GO" id="GO:0005925">
    <property type="term" value="C:focal adhesion"/>
    <property type="evidence" value="ECO:0007669"/>
    <property type="project" value="TreeGrafter"/>
</dbReference>
<keyword evidence="8 14" id="KW-0130">Cell adhesion</keyword>
<dbReference type="GO" id="GO:0007229">
    <property type="term" value="P:integrin-mediated signaling pathway"/>
    <property type="evidence" value="ECO:0007669"/>
    <property type="project" value="UniProtKB-KW"/>
</dbReference>
<evidence type="ECO:0000256" key="8">
    <source>
        <dbReference type="ARBA" id="ARBA00022889"/>
    </source>
</evidence>
<dbReference type="Gene3D" id="3.40.50.410">
    <property type="entry name" value="von Willebrand factor, type A domain"/>
    <property type="match status" value="1"/>
</dbReference>
<reference evidence="18" key="1">
    <citation type="submission" date="2025-08" db="UniProtKB">
        <authorList>
            <consortium name="RefSeq"/>
        </authorList>
    </citation>
    <scope>IDENTIFICATION</scope>
</reference>
<dbReference type="GO" id="GO:0033627">
    <property type="term" value="P:cell adhesion mediated by integrin"/>
    <property type="evidence" value="ECO:0007669"/>
    <property type="project" value="TreeGrafter"/>
</dbReference>
<evidence type="ECO:0000256" key="14">
    <source>
        <dbReference type="RuleBase" id="RU000633"/>
    </source>
</evidence>
<gene>
    <name evidence="18" type="primary">LOC107270294</name>
</gene>
<keyword evidence="10 14" id="KW-0401">Integrin</keyword>
<dbReference type="SUPFAM" id="SSF103575">
    <property type="entry name" value="Plexin repeat"/>
    <property type="match status" value="1"/>
</dbReference>
<feature type="signal peptide" evidence="15">
    <location>
        <begin position="1"/>
        <end position="20"/>
    </location>
</feature>
<organism evidence="17 18">
    <name type="scientific">Cephus cinctus</name>
    <name type="common">Wheat stem sawfly</name>
    <dbReference type="NCBI Taxonomy" id="211228"/>
    <lineage>
        <taxon>Eukaryota</taxon>
        <taxon>Metazoa</taxon>
        <taxon>Ecdysozoa</taxon>
        <taxon>Arthropoda</taxon>
        <taxon>Hexapoda</taxon>
        <taxon>Insecta</taxon>
        <taxon>Pterygota</taxon>
        <taxon>Neoptera</taxon>
        <taxon>Endopterygota</taxon>
        <taxon>Hymenoptera</taxon>
        <taxon>Cephoidea</taxon>
        <taxon>Cephidae</taxon>
        <taxon>Cephus</taxon>
    </lineage>
</organism>
<dbReference type="InterPro" id="IPR002369">
    <property type="entry name" value="Integrin_bsu_VWA"/>
</dbReference>
<evidence type="ECO:0000256" key="2">
    <source>
        <dbReference type="ARBA" id="ARBA00007449"/>
    </source>
</evidence>
<feature type="chain" id="PRO_5042604317" description="Integrin beta" evidence="15">
    <location>
        <begin position="21"/>
        <end position="453"/>
    </location>
</feature>
<evidence type="ECO:0000259" key="16">
    <source>
        <dbReference type="SMART" id="SM00187"/>
    </source>
</evidence>
<dbReference type="InterPro" id="IPR033760">
    <property type="entry name" value="Integrin_beta_N"/>
</dbReference>
<sequence>MSYWIVSYFLIVLLLKTNLAQDIQHMQVCIVQTTCKSCMEASNRCGWCSDWEYSNFTIGKPRCNIPERLIAFGCPSFAIKEATTGSVQLLQDENFQDVIIDQIPVQLKPQKIRIKLRPLSEEILRIQYRPAKNYPLDLYYLMDLTWSMQDDKETLVGLGWKMANTLGTFTNNFRLGFGSYADKPLMPYIFPGYEDNPCQAEHATCAPLYSFRHHMTLSGDVQEFIKKVNASDVTGNVDNLEGGLDGVVQAVVCGEQVGWGHQARKLMLVATDGSLHFAGDGKLGGVVHRQDFMCYLNSDGEYSMATEFDYPSLAEISRLLQSHKVNLIFAIGEDHREEYENIAELLKEKAHVATLTGNSSNILEIVEQAYHEIVSKVILRDNSTGSFNVEYFSNCGVQDGPQMPTSECNGLLEGHVYNFDVKFSLKECPANESLWVRIYNVSEVRQIFYNAHI</sequence>
<keyword evidence="5 14" id="KW-0812">Transmembrane</keyword>
<dbReference type="InterPro" id="IPR015812">
    <property type="entry name" value="Integrin_bsu"/>
</dbReference>
<comment type="subcellular location">
    <subcellularLocation>
        <location evidence="1 14">Cell membrane</location>
        <topology evidence="1 14">Single-pass type I membrane protein</topology>
    </subcellularLocation>
</comment>
<dbReference type="PANTHER" id="PTHR10082">
    <property type="entry name" value="INTEGRIN BETA SUBUNIT"/>
    <property type="match status" value="1"/>
</dbReference>
<evidence type="ECO:0000256" key="3">
    <source>
        <dbReference type="ARBA" id="ARBA00022475"/>
    </source>
</evidence>
<dbReference type="InterPro" id="IPR036465">
    <property type="entry name" value="vWFA_dom_sf"/>
</dbReference>
<dbReference type="FunFam" id="3.40.50.410:FF:000002">
    <property type="entry name" value="Integrin beta"/>
    <property type="match status" value="1"/>
</dbReference>
<keyword evidence="11" id="KW-0472">Membrane</keyword>
<evidence type="ECO:0000256" key="7">
    <source>
        <dbReference type="ARBA" id="ARBA00022737"/>
    </source>
</evidence>
<evidence type="ECO:0000256" key="1">
    <source>
        <dbReference type="ARBA" id="ARBA00004251"/>
    </source>
</evidence>
<dbReference type="GO" id="GO:0016477">
    <property type="term" value="P:cell migration"/>
    <property type="evidence" value="ECO:0007669"/>
    <property type="project" value="TreeGrafter"/>
</dbReference>
<dbReference type="SUPFAM" id="SSF53300">
    <property type="entry name" value="vWA-like"/>
    <property type="match status" value="1"/>
</dbReference>
<dbReference type="Proteomes" id="UP000694920">
    <property type="component" value="Unplaced"/>
</dbReference>
<accession>A0AAJ7C3L9</accession>
<dbReference type="AlphaFoldDB" id="A0AAJ7C3L9"/>
<dbReference type="PANTHER" id="PTHR10082:SF59">
    <property type="entry name" value="INTEGRIN BETA-NU"/>
    <property type="match status" value="1"/>
</dbReference>
<dbReference type="GO" id="GO:0007160">
    <property type="term" value="P:cell-matrix adhesion"/>
    <property type="evidence" value="ECO:0007669"/>
    <property type="project" value="TreeGrafter"/>
</dbReference>
<proteinExistence type="inferred from homology"/>
<dbReference type="SMART" id="SM00187">
    <property type="entry name" value="INB"/>
    <property type="match status" value="1"/>
</dbReference>
<dbReference type="Pfam" id="PF17205">
    <property type="entry name" value="PSI_integrin"/>
    <property type="match status" value="1"/>
</dbReference>
<keyword evidence="9" id="KW-1133">Transmembrane helix</keyword>
<dbReference type="RefSeq" id="XP_015600658.1">
    <property type="nucleotide sequence ID" value="XM_015745172.2"/>
</dbReference>
<keyword evidence="4" id="KW-0245">EGF-like domain</keyword>
<dbReference type="GeneID" id="107270294"/>
<dbReference type="GO" id="GO:0009986">
    <property type="term" value="C:cell surface"/>
    <property type="evidence" value="ECO:0007669"/>
    <property type="project" value="TreeGrafter"/>
</dbReference>
<dbReference type="PRINTS" id="PR01186">
    <property type="entry name" value="INTEGRINB"/>
</dbReference>
<evidence type="ECO:0000256" key="9">
    <source>
        <dbReference type="ARBA" id="ARBA00022989"/>
    </source>
</evidence>
<evidence type="ECO:0000313" key="17">
    <source>
        <dbReference type="Proteomes" id="UP000694920"/>
    </source>
</evidence>
<evidence type="ECO:0000256" key="10">
    <source>
        <dbReference type="ARBA" id="ARBA00023037"/>
    </source>
</evidence>
<dbReference type="GO" id="GO:0005178">
    <property type="term" value="F:integrin binding"/>
    <property type="evidence" value="ECO:0007669"/>
    <property type="project" value="TreeGrafter"/>
</dbReference>
<evidence type="ECO:0000256" key="5">
    <source>
        <dbReference type="ARBA" id="ARBA00022692"/>
    </source>
</evidence>
<protein>
    <recommendedName>
        <fullName evidence="14">Integrin beta</fullName>
    </recommendedName>
</protein>
<keyword evidence="13" id="KW-0325">Glycoprotein</keyword>
<keyword evidence="3" id="KW-1003">Cell membrane</keyword>
<evidence type="ECO:0000256" key="12">
    <source>
        <dbReference type="ARBA" id="ARBA00023157"/>
    </source>
</evidence>
<keyword evidence="6 15" id="KW-0732">Signal</keyword>
<evidence type="ECO:0000256" key="15">
    <source>
        <dbReference type="SAM" id="SignalP"/>
    </source>
</evidence>
<dbReference type="KEGG" id="ccin:107270294"/>
<feature type="domain" description="Integrin beta subunit VWA" evidence="16">
    <location>
        <begin position="34"/>
        <end position="443"/>
    </location>
</feature>
<dbReference type="GO" id="GO:0098609">
    <property type="term" value="P:cell-cell adhesion"/>
    <property type="evidence" value="ECO:0007669"/>
    <property type="project" value="TreeGrafter"/>
</dbReference>
<name>A0AAJ7C3L9_CEPCN</name>